<dbReference type="InterPro" id="IPR020846">
    <property type="entry name" value="MFS_dom"/>
</dbReference>
<evidence type="ECO:0000256" key="1">
    <source>
        <dbReference type="ARBA" id="ARBA00022692"/>
    </source>
</evidence>
<name>A0ABQ6LRN6_9RHOB</name>
<feature type="transmembrane region" description="Helical" evidence="4">
    <location>
        <begin position="12"/>
        <end position="36"/>
    </location>
</feature>
<comment type="caution">
    <text evidence="6">The sequence shown here is derived from an EMBL/GenBank/DDBJ whole genome shotgun (WGS) entry which is preliminary data.</text>
</comment>
<accession>A0ABQ6LRN6</accession>
<dbReference type="Proteomes" id="UP001239909">
    <property type="component" value="Unassembled WGS sequence"/>
</dbReference>
<dbReference type="RefSeq" id="WP_285672725.1">
    <property type="nucleotide sequence ID" value="NZ_BSYI01000025.1"/>
</dbReference>
<keyword evidence="3 4" id="KW-0472">Membrane</keyword>
<feature type="transmembrane region" description="Helical" evidence="4">
    <location>
        <begin position="277"/>
        <end position="298"/>
    </location>
</feature>
<evidence type="ECO:0000259" key="5">
    <source>
        <dbReference type="PROSITE" id="PS50850"/>
    </source>
</evidence>
<feature type="transmembrane region" description="Helical" evidence="4">
    <location>
        <begin position="107"/>
        <end position="130"/>
    </location>
</feature>
<dbReference type="Gene3D" id="1.20.1250.20">
    <property type="entry name" value="MFS general substrate transporter like domains"/>
    <property type="match status" value="2"/>
</dbReference>
<keyword evidence="2 4" id="KW-1133">Transmembrane helix</keyword>
<dbReference type="Pfam" id="PF07690">
    <property type="entry name" value="MFS_1"/>
    <property type="match status" value="1"/>
</dbReference>
<dbReference type="CDD" id="cd17477">
    <property type="entry name" value="MFS_YcaD_like"/>
    <property type="match status" value="1"/>
</dbReference>
<proteinExistence type="predicted"/>
<evidence type="ECO:0000256" key="3">
    <source>
        <dbReference type="ARBA" id="ARBA00023136"/>
    </source>
</evidence>
<evidence type="ECO:0000256" key="2">
    <source>
        <dbReference type="ARBA" id="ARBA00022989"/>
    </source>
</evidence>
<keyword evidence="1 4" id="KW-0812">Transmembrane</keyword>
<evidence type="ECO:0000256" key="4">
    <source>
        <dbReference type="SAM" id="Phobius"/>
    </source>
</evidence>
<sequence length="394" mass="40838">MGAAPGLGHRAPAFWQGAAAPIAAITVFGLAISMSYPLLSLLLERMGASGAAIGLNTMAAAIAIVVFSPLLPRLMARVGLARLMIVSGIGLGLVMLAYGLIPDYWAWLALRLVYGFFGTALFFSSEYWIVAMAPDGQRGRIVAFYTISLSLAFMAGPLVIGATGVEGFLPFAVASAVLFAGVLPVWWGRRAMPVQSPEAPPSPWTTLRFFVTDPALTWAVVLFGLIEFGTVALLPVWAVRTGFAEHEATWMMAAFAAGSVLSALPMGWASERLDRRFMLLAVGLASVAAPLGIVAASGSLAGSVAISALWGSLAVGLYTLPLVELGSRYAGHRLAEGNGAVVLGYGLGALLSPALLGAAMDLVPPDGLLLGSALAAAAYATLAAIRLGRRPRKA</sequence>
<feature type="domain" description="Major facilitator superfamily (MFS) profile" evidence="5">
    <location>
        <begin position="17"/>
        <end position="394"/>
    </location>
</feature>
<gene>
    <name evidence="6" type="ORF">LNKW23_31040</name>
</gene>
<evidence type="ECO:0000313" key="7">
    <source>
        <dbReference type="Proteomes" id="UP001239909"/>
    </source>
</evidence>
<feature type="transmembrane region" description="Helical" evidence="4">
    <location>
        <begin position="368"/>
        <end position="388"/>
    </location>
</feature>
<feature type="transmembrane region" description="Helical" evidence="4">
    <location>
        <begin position="142"/>
        <end position="162"/>
    </location>
</feature>
<protein>
    <submittedName>
        <fullName evidence="6">MFS transporter</fullName>
    </submittedName>
</protein>
<evidence type="ECO:0000313" key="6">
    <source>
        <dbReference type="EMBL" id="GMG83890.1"/>
    </source>
</evidence>
<dbReference type="EMBL" id="BSYI01000025">
    <property type="protein sequence ID" value="GMG83890.1"/>
    <property type="molecule type" value="Genomic_DNA"/>
</dbReference>
<organism evidence="6 7">
    <name type="scientific">Paralimibaculum aggregatum</name>
    <dbReference type="NCBI Taxonomy" id="3036245"/>
    <lineage>
        <taxon>Bacteria</taxon>
        <taxon>Pseudomonadati</taxon>
        <taxon>Pseudomonadota</taxon>
        <taxon>Alphaproteobacteria</taxon>
        <taxon>Rhodobacterales</taxon>
        <taxon>Paracoccaceae</taxon>
        <taxon>Paralimibaculum</taxon>
    </lineage>
</organism>
<feature type="transmembrane region" description="Helical" evidence="4">
    <location>
        <begin position="83"/>
        <end position="101"/>
    </location>
</feature>
<reference evidence="6 7" key="1">
    <citation type="submission" date="2023-04" db="EMBL/GenBank/DDBJ databases">
        <title>Marinoamorphus aggregata gen. nov., sp. Nov., isolate from tissue of brittle star Ophioplocus japonicus.</title>
        <authorList>
            <person name="Kawano K."/>
            <person name="Sawayama S."/>
            <person name="Nakagawa S."/>
        </authorList>
    </citation>
    <scope>NUCLEOTIDE SEQUENCE [LARGE SCALE GENOMIC DNA]</scope>
    <source>
        <strain evidence="6 7">NKW23</strain>
    </source>
</reference>
<feature type="transmembrane region" description="Helical" evidence="4">
    <location>
        <begin position="215"/>
        <end position="238"/>
    </location>
</feature>
<feature type="transmembrane region" description="Helical" evidence="4">
    <location>
        <begin position="304"/>
        <end position="323"/>
    </location>
</feature>
<feature type="transmembrane region" description="Helical" evidence="4">
    <location>
        <begin position="250"/>
        <end position="270"/>
    </location>
</feature>
<dbReference type="InterPro" id="IPR036259">
    <property type="entry name" value="MFS_trans_sf"/>
</dbReference>
<feature type="transmembrane region" description="Helical" evidence="4">
    <location>
        <begin position="48"/>
        <end position="71"/>
    </location>
</feature>
<feature type="transmembrane region" description="Helical" evidence="4">
    <location>
        <begin position="168"/>
        <end position="187"/>
    </location>
</feature>
<dbReference type="InterPro" id="IPR047200">
    <property type="entry name" value="MFS_YcaD-like"/>
</dbReference>
<dbReference type="InterPro" id="IPR011701">
    <property type="entry name" value="MFS"/>
</dbReference>
<dbReference type="PANTHER" id="PTHR23521:SF3">
    <property type="entry name" value="MFS TRANSPORTER"/>
    <property type="match status" value="1"/>
</dbReference>
<dbReference type="SUPFAM" id="SSF103473">
    <property type="entry name" value="MFS general substrate transporter"/>
    <property type="match status" value="1"/>
</dbReference>
<dbReference type="PANTHER" id="PTHR23521">
    <property type="entry name" value="TRANSPORTER MFS SUPERFAMILY"/>
    <property type="match status" value="1"/>
</dbReference>
<feature type="transmembrane region" description="Helical" evidence="4">
    <location>
        <begin position="335"/>
        <end position="356"/>
    </location>
</feature>
<keyword evidence="7" id="KW-1185">Reference proteome</keyword>
<dbReference type="PROSITE" id="PS50850">
    <property type="entry name" value="MFS"/>
    <property type="match status" value="1"/>
</dbReference>